<protein>
    <submittedName>
        <fullName evidence="4">Nucleoside-diphosphate sugar epimerase</fullName>
    </submittedName>
</protein>
<dbReference type="Pfam" id="PF01370">
    <property type="entry name" value="Epimerase"/>
    <property type="match status" value="1"/>
</dbReference>
<organism evidence="4 5">
    <name type="scientific">Legionella israelensis</name>
    <dbReference type="NCBI Taxonomy" id="454"/>
    <lineage>
        <taxon>Bacteria</taxon>
        <taxon>Pseudomonadati</taxon>
        <taxon>Pseudomonadota</taxon>
        <taxon>Gammaproteobacteria</taxon>
        <taxon>Legionellales</taxon>
        <taxon>Legionellaceae</taxon>
        <taxon>Legionella</taxon>
    </lineage>
</organism>
<dbReference type="Gene3D" id="3.40.50.720">
    <property type="entry name" value="NAD(P)-binding Rossmann-like Domain"/>
    <property type="match status" value="1"/>
</dbReference>
<dbReference type="AlphaFoldDB" id="A0A0W0W515"/>
<name>A0A0W0W515_9GAMM</name>
<dbReference type="STRING" id="454.Lisr_0979"/>
<reference evidence="4 5" key="1">
    <citation type="submission" date="2015-11" db="EMBL/GenBank/DDBJ databases">
        <title>Genomic analysis of 38 Legionella species identifies large and diverse effector repertoires.</title>
        <authorList>
            <person name="Burstein D."/>
            <person name="Amaro F."/>
            <person name="Zusman T."/>
            <person name="Lifshitz Z."/>
            <person name="Cohen O."/>
            <person name="Gilbert J.A."/>
            <person name="Pupko T."/>
            <person name="Shuman H.A."/>
            <person name="Segal G."/>
        </authorList>
    </citation>
    <scope>NUCLEOTIDE SEQUENCE [LARGE SCALE GENOMIC DNA]</scope>
    <source>
        <strain evidence="4 5">Bercovier 4</strain>
    </source>
</reference>
<comment type="caution">
    <text evidence="4">The sequence shown here is derived from an EMBL/GenBank/DDBJ whole genome shotgun (WGS) entry which is preliminary data.</text>
</comment>
<dbReference type="Pfam" id="PF08338">
    <property type="entry name" value="DUF1731"/>
    <property type="match status" value="1"/>
</dbReference>
<evidence type="ECO:0000313" key="5">
    <source>
        <dbReference type="Proteomes" id="UP000054761"/>
    </source>
</evidence>
<evidence type="ECO:0000256" key="1">
    <source>
        <dbReference type="ARBA" id="ARBA00009353"/>
    </source>
</evidence>
<dbReference type="InterPro" id="IPR013549">
    <property type="entry name" value="DUF1731"/>
</dbReference>
<feature type="domain" description="DUF1731" evidence="3">
    <location>
        <begin position="256"/>
        <end position="302"/>
    </location>
</feature>
<keyword evidence="5" id="KW-1185">Reference proteome</keyword>
<dbReference type="InterPro" id="IPR010099">
    <property type="entry name" value="SDR39U1"/>
</dbReference>
<dbReference type="Proteomes" id="UP000054761">
    <property type="component" value="Unassembled WGS sequence"/>
</dbReference>
<dbReference type="SUPFAM" id="SSF51735">
    <property type="entry name" value="NAD(P)-binding Rossmann-fold domains"/>
    <property type="match status" value="1"/>
</dbReference>
<sequence>MDILIAGASGFIGQELVKALKNHHQITVLGRDSSKLQDKFSKEIKQCTWDKLDELKAKNYDAVINLCGHNISAGRWTVEVKQKIIDSRVDTTTSLINWAISQNAKPHFYCANAVGIYGLQKNGDKETFNENSPIEFEHPRDFLNLVGARWQQATQLAIDHGMNVTITRFGVVLKKGKGMLKKLTPSYYLGLGSVIGDGQQVISWVHLDDVVHTYLFLLEHPDLIGAFNITSPYPVEQKEFAKTLAKSMHRPLLLKTPAIVIRLLFGEMGDCLINKGQRVAAKRLIEAGYQFRYPELKDALTHEFE</sequence>
<evidence type="ECO:0000259" key="2">
    <source>
        <dbReference type="Pfam" id="PF01370"/>
    </source>
</evidence>
<accession>A0A0W0W515</accession>
<dbReference type="OrthoDB" id="9801773at2"/>
<gene>
    <name evidence="4" type="ORF">Lisr_0979</name>
</gene>
<dbReference type="InterPro" id="IPR001509">
    <property type="entry name" value="Epimerase_deHydtase"/>
</dbReference>
<evidence type="ECO:0000259" key="3">
    <source>
        <dbReference type="Pfam" id="PF08338"/>
    </source>
</evidence>
<dbReference type="EMBL" id="LNYH01000047">
    <property type="protein sequence ID" value="KTD27520.1"/>
    <property type="molecule type" value="Genomic_DNA"/>
</dbReference>
<proteinExistence type="inferred from homology"/>
<feature type="domain" description="NAD-dependent epimerase/dehydratase" evidence="2">
    <location>
        <begin position="3"/>
        <end position="229"/>
    </location>
</feature>
<dbReference type="PATRIC" id="fig|454.4.peg.1052"/>
<comment type="similarity">
    <text evidence="1">Belongs to the NAD(P)-dependent epimerase/dehydratase family. SDR39U1 subfamily.</text>
</comment>
<dbReference type="NCBIfam" id="TIGR01777">
    <property type="entry name" value="yfcH"/>
    <property type="match status" value="1"/>
</dbReference>
<dbReference type="PANTHER" id="PTHR11092:SF0">
    <property type="entry name" value="EPIMERASE FAMILY PROTEIN SDR39U1"/>
    <property type="match status" value="1"/>
</dbReference>
<evidence type="ECO:0000313" key="4">
    <source>
        <dbReference type="EMBL" id="KTD27520.1"/>
    </source>
</evidence>
<dbReference type="RefSeq" id="WP_058501344.1">
    <property type="nucleotide sequence ID" value="NZ_CAAAJA010000053.1"/>
</dbReference>
<dbReference type="PANTHER" id="PTHR11092">
    <property type="entry name" value="SUGAR NUCLEOTIDE EPIMERASE RELATED"/>
    <property type="match status" value="1"/>
</dbReference>
<dbReference type="InterPro" id="IPR036291">
    <property type="entry name" value="NAD(P)-bd_dom_sf"/>
</dbReference>